<dbReference type="EMBL" id="FOOK01000030">
    <property type="protein sequence ID" value="SFG38423.1"/>
    <property type="molecule type" value="Genomic_DNA"/>
</dbReference>
<evidence type="ECO:0000313" key="3">
    <source>
        <dbReference type="Proteomes" id="UP000198661"/>
    </source>
</evidence>
<dbReference type="InterPro" id="IPR025285">
    <property type="entry name" value="DUF4145"/>
</dbReference>
<accession>A0A1I2REE9</accession>
<name>A0A1I2REE9_9BACL</name>
<reference evidence="2 3" key="1">
    <citation type="submission" date="2016-10" db="EMBL/GenBank/DDBJ databases">
        <authorList>
            <person name="de Groot N.N."/>
        </authorList>
    </citation>
    <scope>NUCLEOTIDE SEQUENCE [LARGE SCALE GENOMIC DNA]</scope>
    <source>
        <strain evidence="2 3">DSM 44945</strain>
    </source>
</reference>
<evidence type="ECO:0000313" key="2">
    <source>
        <dbReference type="EMBL" id="SFG38423.1"/>
    </source>
</evidence>
<organism evidence="2 3">
    <name type="scientific">Planifilum fulgidum</name>
    <dbReference type="NCBI Taxonomy" id="201973"/>
    <lineage>
        <taxon>Bacteria</taxon>
        <taxon>Bacillati</taxon>
        <taxon>Bacillota</taxon>
        <taxon>Bacilli</taxon>
        <taxon>Bacillales</taxon>
        <taxon>Thermoactinomycetaceae</taxon>
        <taxon>Planifilum</taxon>
    </lineage>
</organism>
<feature type="domain" description="DUF4145" evidence="1">
    <location>
        <begin position="85"/>
        <end position="168"/>
    </location>
</feature>
<protein>
    <recommendedName>
        <fullName evidence="1">DUF4145 domain-containing protein</fullName>
    </recommendedName>
</protein>
<dbReference type="RefSeq" id="WP_092040316.1">
    <property type="nucleotide sequence ID" value="NZ_FOOK01000030.1"/>
</dbReference>
<keyword evidence="3" id="KW-1185">Reference proteome</keyword>
<proteinExistence type="predicted"/>
<dbReference type="Proteomes" id="UP000198661">
    <property type="component" value="Unassembled WGS sequence"/>
</dbReference>
<sequence length="194" mass="21929">MNTYYPPAFQSKRFHCMYCHVLAEQNWFSINAKNRLWRCVCHHCKNESVWIEIKKGEGRILHPDILQGPPPHDEMPEAVKEFYLEAASIVSKSPRGASALLRLALQRLMKELGETGKSLDEAVASLVEKGLPAVVQKALEHSRVIGNEAVSPGQLDSKDDQATAMRLFDLINFIVEDRITRQKKIEALYQSLSG</sequence>
<dbReference type="AlphaFoldDB" id="A0A1I2REE9"/>
<gene>
    <name evidence="2" type="ORF">SAMN04488025_13011</name>
</gene>
<evidence type="ECO:0000259" key="1">
    <source>
        <dbReference type="Pfam" id="PF13643"/>
    </source>
</evidence>
<dbReference type="OrthoDB" id="9808624at2"/>
<dbReference type="Pfam" id="PF13643">
    <property type="entry name" value="DUF4145"/>
    <property type="match status" value="1"/>
</dbReference>